<keyword evidence="1" id="KW-0472">Membrane</keyword>
<dbReference type="PANTHER" id="PTHR14969:SF13">
    <property type="entry name" value="AT30094P"/>
    <property type="match status" value="1"/>
</dbReference>
<feature type="domain" description="Phosphatidic acid phosphatase type 2/haloperoxidase" evidence="2">
    <location>
        <begin position="116"/>
        <end position="235"/>
    </location>
</feature>
<dbReference type="Gene3D" id="1.20.144.10">
    <property type="entry name" value="Phosphatidic acid phosphatase type 2/haloperoxidase"/>
    <property type="match status" value="2"/>
</dbReference>
<organism evidence="3 4">
    <name type="scientific">Salicibibacter kimchii</name>
    <dbReference type="NCBI Taxonomy" id="2099786"/>
    <lineage>
        <taxon>Bacteria</taxon>
        <taxon>Bacillati</taxon>
        <taxon>Bacillota</taxon>
        <taxon>Bacilli</taxon>
        <taxon>Bacillales</taxon>
        <taxon>Bacillaceae</taxon>
        <taxon>Salicibibacter</taxon>
    </lineage>
</organism>
<protein>
    <submittedName>
        <fullName evidence="3">PAP2 family protein</fullName>
    </submittedName>
</protein>
<dbReference type="SUPFAM" id="SSF48317">
    <property type="entry name" value="Acid phosphatase/Vanadium-dependent haloperoxidase"/>
    <property type="match status" value="1"/>
</dbReference>
<gene>
    <name evidence="3" type="ORF">DT065_14920</name>
</gene>
<feature type="transmembrane region" description="Helical" evidence="1">
    <location>
        <begin position="167"/>
        <end position="185"/>
    </location>
</feature>
<evidence type="ECO:0000256" key="1">
    <source>
        <dbReference type="SAM" id="Phobius"/>
    </source>
</evidence>
<keyword evidence="1" id="KW-1133">Transmembrane helix</keyword>
<feature type="transmembrane region" description="Helical" evidence="1">
    <location>
        <begin position="192"/>
        <end position="208"/>
    </location>
</feature>
<reference evidence="3 4" key="1">
    <citation type="journal article" date="2018" name="J. Microbiol.">
        <title>Salicibibacter kimchii gen. nov., sp. nov., a moderately halophilic and alkalitolerant bacterium in the family Bacillaceae, isolated from kimchi.</title>
        <authorList>
            <person name="Jang J.Y."/>
            <person name="Oh Y.J."/>
            <person name="Lim S.K."/>
            <person name="Park H.K."/>
            <person name="Lee C."/>
            <person name="Kim J.Y."/>
            <person name="Lee M.A."/>
            <person name="Choi H.J."/>
        </authorList>
    </citation>
    <scope>NUCLEOTIDE SEQUENCE [LARGE SCALE GENOMIC DNA]</scope>
    <source>
        <strain evidence="3 4">NKC1-1</strain>
    </source>
</reference>
<dbReference type="SMART" id="SM00014">
    <property type="entry name" value="acidPPc"/>
    <property type="match status" value="1"/>
</dbReference>
<dbReference type="EMBL" id="CP031092">
    <property type="protein sequence ID" value="AXF57160.1"/>
    <property type="molecule type" value="Genomic_DNA"/>
</dbReference>
<evidence type="ECO:0000313" key="4">
    <source>
        <dbReference type="Proteomes" id="UP000252100"/>
    </source>
</evidence>
<dbReference type="Pfam" id="PF01569">
    <property type="entry name" value="PAP2"/>
    <property type="match status" value="1"/>
</dbReference>
<evidence type="ECO:0000313" key="3">
    <source>
        <dbReference type="EMBL" id="AXF57160.1"/>
    </source>
</evidence>
<feature type="transmembrane region" description="Helical" evidence="1">
    <location>
        <begin position="220"/>
        <end position="242"/>
    </location>
</feature>
<feature type="transmembrane region" description="Helical" evidence="1">
    <location>
        <begin position="82"/>
        <end position="105"/>
    </location>
</feature>
<dbReference type="Proteomes" id="UP000252100">
    <property type="component" value="Chromosome"/>
</dbReference>
<feature type="transmembrane region" description="Helical" evidence="1">
    <location>
        <begin position="117"/>
        <end position="137"/>
    </location>
</feature>
<sequence length="264" mass="30482">MMYNHKPMQDGKLWCTCGIFKAPKNKDCRSVWRSIPILLLISISSTVMFTLIAISANQYTASFIDTEISNWFSVVENVFPQVMSWISFFGSGEVLMILTALLMLWLSLKKKAYAQTLFVAVVMGGGVLLNLGLKFLFQRGRPEDSSYFEVFGYTFEWVSYSFPSGHAMRAFLFWALIIHLIWLYVRHTRTKIIFSLLFVLLILFIGSSRVLLDAHFPTDILAAFAISLAWLTLCLAGFRIYYEKRLRKEQRENLKMRENLCGRS</sequence>
<dbReference type="InterPro" id="IPR036938">
    <property type="entry name" value="PAP2/HPO_sf"/>
</dbReference>
<dbReference type="KEGG" id="rue:DT065_14920"/>
<evidence type="ECO:0000259" key="2">
    <source>
        <dbReference type="SMART" id="SM00014"/>
    </source>
</evidence>
<keyword evidence="4" id="KW-1185">Reference proteome</keyword>
<proteinExistence type="predicted"/>
<accession>A0A345C1S9</accession>
<dbReference type="CDD" id="cd03392">
    <property type="entry name" value="PAP2_like_2"/>
    <property type="match status" value="1"/>
</dbReference>
<keyword evidence="1" id="KW-0812">Transmembrane</keyword>
<name>A0A345C1S9_9BACI</name>
<dbReference type="PANTHER" id="PTHR14969">
    <property type="entry name" value="SPHINGOSINE-1-PHOSPHATE PHOSPHOHYDROLASE"/>
    <property type="match status" value="1"/>
</dbReference>
<dbReference type="InterPro" id="IPR000326">
    <property type="entry name" value="PAP2/HPO"/>
</dbReference>
<feature type="transmembrane region" description="Helical" evidence="1">
    <location>
        <begin position="31"/>
        <end position="54"/>
    </location>
</feature>
<dbReference type="AlphaFoldDB" id="A0A345C1S9"/>